<evidence type="ECO:0000313" key="3">
    <source>
        <dbReference type="Proteomes" id="UP001210925"/>
    </source>
</evidence>
<organism evidence="2 3">
    <name type="scientific">Boothiomyces macroporosus</name>
    <dbReference type="NCBI Taxonomy" id="261099"/>
    <lineage>
        <taxon>Eukaryota</taxon>
        <taxon>Fungi</taxon>
        <taxon>Fungi incertae sedis</taxon>
        <taxon>Chytridiomycota</taxon>
        <taxon>Chytridiomycota incertae sedis</taxon>
        <taxon>Chytridiomycetes</taxon>
        <taxon>Rhizophydiales</taxon>
        <taxon>Terramycetaceae</taxon>
        <taxon>Boothiomyces</taxon>
    </lineage>
</organism>
<protein>
    <submittedName>
        <fullName evidence="2">Uncharacterized protein</fullName>
    </submittedName>
</protein>
<gene>
    <name evidence="2" type="ORF">HK103_006921</name>
</gene>
<evidence type="ECO:0000313" key="2">
    <source>
        <dbReference type="EMBL" id="KAJ3260966.1"/>
    </source>
</evidence>
<dbReference type="AlphaFoldDB" id="A0AAD5UKX3"/>
<comment type="caution">
    <text evidence="2">The sequence shown here is derived from an EMBL/GenBank/DDBJ whole genome shotgun (WGS) entry which is preliminary data.</text>
</comment>
<evidence type="ECO:0000256" key="1">
    <source>
        <dbReference type="SAM" id="MobiDB-lite"/>
    </source>
</evidence>
<sequence length="225" mass="25741">METIEQYKAKYLMVLEEQLHLHRQLKSQEMEIAHLRNLVYQKDKDIEQLLPKTRPIPRFPTPSKDPSDSESDSKFIGYTPESDREKPKRKSSLNAAKPKFDTLADGSTVPRQCGDCFATHTSGHWCLDQFVKNGHICQKCYRRRKKMAVSGIEFTPSHECSNCNVRKSSMWFKHPNQAGKYLCSGCKDQIKITCNILSPKEPQSPVSTCSHESVHRGSRISDLLS</sequence>
<proteinExistence type="predicted"/>
<keyword evidence="3" id="KW-1185">Reference proteome</keyword>
<dbReference type="EMBL" id="JADGKB010000008">
    <property type="protein sequence ID" value="KAJ3260966.1"/>
    <property type="molecule type" value="Genomic_DNA"/>
</dbReference>
<accession>A0AAD5UKX3</accession>
<reference evidence="2" key="1">
    <citation type="submission" date="2020-05" db="EMBL/GenBank/DDBJ databases">
        <title>Phylogenomic resolution of chytrid fungi.</title>
        <authorList>
            <person name="Stajich J.E."/>
            <person name="Amses K."/>
            <person name="Simmons R."/>
            <person name="Seto K."/>
            <person name="Myers J."/>
            <person name="Bonds A."/>
            <person name="Quandt C.A."/>
            <person name="Barry K."/>
            <person name="Liu P."/>
            <person name="Grigoriev I."/>
            <person name="Longcore J.E."/>
            <person name="James T.Y."/>
        </authorList>
    </citation>
    <scope>NUCLEOTIDE SEQUENCE</scope>
    <source>
        <strain evidence="2">PLAUS21</strain>
    </source>
</reference>
<feature type="region of interest" description="Disordered" evidence="1">
    <location>
        <begin position="201"/>
        <end position="225"/>
    </location>
</feature>
<feature type="region of interest" description="Disordered" evidence="1">
    <location>
        <begin position="50"/>
        <end position="97"/>
    </location>
</feature>
<name>A0AAD5UKX3_9FUNG</name>
<dbReference type="Proteomes" id="UP001210925">
    <property type="component" value="Unassembled WGS sequence"/>
</dbReference>